<organism evidence="1 2">
    <name type="scientific">Brachionus plicatilis</name>
    <name type="common">Marine rotifer</name>
    <name type="synonym">Brachionus muelleri</name>
    <dbReference type="NCBI Taxonomy" id="10195"/>
    <lineage>
        <taxon>Eukaryota</taxon>
        <taxon>Metazoa</taxon>
        <taxon>Spiralia</taxon>
        <taxon>Gnathifera</taxon>
        <taxon>Rotifera</taxon>
        <taxon>Eurotatoria</taxon>
        <taxon>Monogononta</taxon>
        <taxon>Pseudotrocha</taxon>
        <taxon>Ploima</taxon>
        <taxon>Brachionidae</taxon>
        <taxon>Brachionus</taxon>
    </lineage>
</organism>
<name>A0A3M7SW07_BRAPC</name>
<gene>
    <name evidence="1" type="ORF">BpHYR1_042935</name>
</gene>
<dbReference type="AlphaFoldDB" id="A0A3M7SW07"/>
<dbReference type="EMBL" id="REGN01000701">
    <property type="protein sequence ID" value="RNA39837.1"/>
    <property type="molecule type" value="Genomic_DNA"/>
</dbReference>
<reference evidence="1 2" key="1">
    <citation type="journal article" date="2018" name="Sci. Rep.">
        <title>Genomic signatures of local adaptation to the degree of environmental predictability in rotifers.</title>
        <authorList>
            <person name="Franch-Gras L."/>
            <person name="Hahn C."/>
            <person name="Garcia-Roger E.M."/>
            <person name="Carmona M.J."/>
            <person name="Serra M."/>
            <person name="Gomez A."/>
        </authorList>
    </citation>
    <scope>NUCLEOTIDE SEQUENCE [LARGE SCALE GENOMIC DNA]</scope>
    <source>
        <strain evidence="1">HYR1</strain>
    </source>
</reference>
<dbReference type="Proteomes" id="UP000276133">
    <property type="component" value="Unassembled WGS sequence"/>
</dbReference>
<comment type="caution">
    <text evidence="1">The sequence shown here is derived from an EMBL/GenBank/DDBJ whole genome shotgun (WGS) entry which is preliminary data.</text>
</comment>
<protein>
    <submittedName>
        <fullName evidence="1">Uncharacterized protein</fullName>
    </submittedName>
</protein>
<sequence length="72" mass="8404">MNRDVISIIYDLSWIDRHLIRRSQSSYSSLSMLTADLLKFELILKLILIEQIIITKLSNKKCFFVAKSSIKT</sequence>
<accession>A0A3M7SW07</accession>
<evidence type="ECO:0000313" key="2">
    <source>
        <dbReference type="Proteomes" id="UP000276133"/>
    </source>
</evidence>
<proteinExistence type="predicted"/>
<keyword evidence="2" id="KW-1185">Reference proteome</keyword>
<evidence type="ECO:0000313" key="1">
    <source>
        <dbReference type="EMBL" id="RNA39837.1"/>
    </source>
</evidence>